<dbReference type="EMBL" id="JBHRSL010000013">
    <property type="protein sequence ID" value="MFC3053228.1"/>
    <property type="molecule type" value="Genomic_DNA"/>
</dbReference>
<dbReference type="NCBIfam" id="TIGR04025">
    <property type="entry name" value="PPOX_FMN_DR2398"/>
    <property type="match status" value="1"/>
</dbReference>
<dbReference type="SUPFAM" id="SSF50475">
    <property type="entry name" value="FMN-binding split barrel"/>
    <property type="match status" value="1"/>
</dbReference>
<dbReference type="PANTHER" id="PTHR42815">
    <property type="entry name" value="FAD-BINDING, PUTATIVE (AFU_ORTHOLOGUE AFUA_6G07600)-RELATED"/>
    <property type="match status" value="1"/>
</dbReference>
<proteinExistence type="predicted"/>
<organism evidence="2 3">
    <name type="scientific">Kordiimonas pumila</name>
    <dbReference type="NCBI Taxonomy" id="2161677"/>
    <lineage>
        <taxon>Bacteria</taxon>
        <taxon>Pseudomonadati</taxon>
        <taxon>Pseudomonadota</taxon>
        <taxon>Alphaproteobacteria</taxon>
        <taxon>Kordiimonadales</taxon>
        <taxon>Kordiimonadaceae</taxon>
        <taxon>Kordiimonas</taxon>
    </lineage>
</organism>
<dbReference type="PANTHER" id="PTHR42815:SF2">
    <property type="entry name" value="FAD-BINDING, PUTATIVE (AFU_ORTHOLOGUE AFUA_6G07600)-RELATED"/>
    <property type="match status" value="1"/>
</dbReference>
<feature type="domain" description="Pyridoxamine 5'-phosphate oxidase N-terminal" evidence="1">
    <location>
        <begin position="39"/>
        <end position="154"/>
    </location>
</feature>
<dbReference type="Gene3D" id="2.30.110.10">
    <property type="entry name" value="Electron Transport, Fmn-binding Protein, Chain A"/>
    <property type="match status" value="1"/>
</dbReference>
<name>A0ABV7D7Q3_9PROT</name>
<dbReference type="InterPro" id="IPR024029">
    <property type="entry name" value="Pyridox_Oxase_FMN-dep"/>
</dbReference>
<dbReference type="InterPro" id="IPR012349">
    <property type="entry name" value="Split_barrel_FMN-bd"/>
</dbReference>
<reference evidence="3" key="1">
    <citation type="journal article" date="2019" name="Int. J. Syst. Evol. Microbiol.">
        <title>The Global Catalogue of Microorganisms (GCM) 10K type strain sequencing project: providing services to taxonomists for standard genome sequencing and annotation.</title>
        <authorList>
            <consortium name="The Broad Institute Genomics Platform"/>
            <consortium name="The Broad Institute Genome Sequencing Center for Infectious Disease"/>
            <person name="Wu L."/>
            <person name="Ma J."/>
        </authorList>
    </citation>
    <scope>NUCLEOTIDE SEQUENCE [LARGE SCALE GENOMIC DNA]</scope>
    <source>
        <strain evidence="3">KCTC 62164</strain>
    </source>
</reference>
<protein>
    <submittedName>
        <fullName evidence="2">MSMEG_1061 family FMN-dependent PPOX-type flavoprotein</fullName>
    </submittedName>
</protein>
<keyword evidence="3" id="KW-1185">Reference proteome</keyword>
<sequence>MKDTDPYKVDTLEKLRDIYDQPNPIVVKTKLDFLHNYMVDYVGRCPFVAISSYSETGLDVSPRGGQPGFVKVFDRKTLLLGDWPGNNKLESMTNIIQTGRCGMLFLIPTMDLFFRINGAASITQDPDVLKLLIEHNKEPKTAIKVIVNEAYFHCGKAFKRSSLWKPDSWQEVTGFPMVGKVISDLSKVAEYTPDQLEELYQHALKEELY</sequence>
<dbReference type="Pfam" id="PF01243">
    <property type="entry name" value="PNPOx_N"/>
    <property type="match status" value="1"/>
</dbReference>
<dbReference type="InterPro" id="IPR011576">
    <property type="entry name" value="Pyridox_Oxase_N"/>
</dbReference>
<accession>A0ABV7D7Q3</accession>
<dbReference type="RefSeq" id="WP_194215013.1">
    <property type="nucleotide sequence ID" value="NZ_CP061205.1"/>
</dbReference>
<evidence type="ECO:0000313" key="2">
    <source>
        <dbReference type="EMBL" id="MFC3053228.1"/>
    </source>
</evidence>
<evidence type="ECO:0000259" key="1">
    <source>
        <dbReference type="Pfam" id="PF01243"/>
    </source>
</evidence>
<comment type="caution">
    <text evidence="2">The sequence shown here is derived from an EMBL/GenBank/DDBJ whole genome shotgun (WGS) entry which is preliminary data.</text>
</comment>
<dbReference type="Proteomes" id="UP001595444">
    <property type="component" value="Unassembled WGS sequence"/>
</dbReference>
<gene>
    <name evidence="2" type="ORF">ACFOKA_15055</name>
</gene>
<evidence type="ECO:0000313" key="3">
    <source>
        <dbReference type="Proteomes" id="UP001595444"/>
    </source>
</evidence>